<sequence length="148" mass="16584">MEVKGPHPIQLCDWQVRPQEFLLASSPVCLPPAAATLGGNPQQQQRRPHTPVSHTPTPRPLTPDRHQHCTDLSLSCLVPVLSQPCPAVCPVSPVPESVADSERADASLFRRHLDTDDDDDFDNQRPRPPIIDQQQRAATNHPDRRRHR</sequence>
<name>A0A135VAN1_9PEZI</name>
<dbReference type="EMBL" id="JFFI01000031">
    <property type="protein sequence ID" value="KXH69651.1"/>
    <property type="molecule type" value="Genomic_DNA"/>
</dbReference>
<proteinExistence type="predicted"/>
<dbReference type="AlphaFoldDB" id="A0A135VAN1"/>
<comment type="caution">
    <text evidence="2">The sequence shown here is derived from an EMBL/GenBank/DDBJ whole genome shotgun (WGS) entry which is preliminary data.</text>
</comment>
<accession>A0A135VAN1</accession>
<feature type="region of interest" description="Disordered" evidence="1">
    <location>
        <begin position="34"/>
        <end position="66"/>
    </location>
</feature>
<gene>
    <name evidence="2" type="ORF">CSAL01_06971</name>
</gene>
<evidence type="ECO:0000313" key="3">
    <source>
        <dbReference type="Proteomes" id="UP000070121"/>
    </source>
</evidence>
<evidence type="ECO:0000256" key="1">
    <source>
        <dbReference type="SAM" id="MobiDB-lite"/>
    </source>
</evidence>
<organism evidence="2 3">
    <name type="scientific">Colletotrichum salicis</name>
    <dbReference type="NCBI Taxonomy" id="1209931"/>
    <lineage>
        <taxon>Eukaryota</taxon>
        <taxon>Fungi</taxon>
        <taxon>Dikarya</taxon>
        <taxon>Ascomycota</taxon>
        <taxon>Pezizomycotina</taxon>
        <taxon>Sordariomycetes</taxon>
        <taxon>Hypocreomycetidae</taxon>
        <taxon>Glomerellales</taxon>
        <taxon>Glomerellaceae</taxon>
        <taxon>Colletotrichum</taxon>
        <taxon>Colletotrichum acutatum species complex</taxon>
    </lineage>
</organism>
<feature type="region of interest" description="Disordered" evidence="1">
    <location>
        <begin position="91"/>
        <end position="148"/>
    </location>
</feature>
<reference evidence="2 3" key="1">
    <citation type="submission" date="2014-02" db="EMBL/GenBank/DDBJ databases">
        <title>The genome sequence of Colletotrichum salicis CBS 607.94.</title>
        <authorList>
            <person name="Baroncelli R."/>
            <person name="Thon M.R."/>
        </authorList>
    </citation>
    <scope>NUCLEOTIDE SEQUENCE [LARGE SCALE GENOMIC DNA]</scope>
    <source>
        <strain evidence="2 3">CBS 607.94</strain>
    </source>
</reference>
<dbReference type="Proteomes" id="UP000070121">
    <property type="component" value="Unassembled WGS sequence"/>
</dbReference>
<keyword evidence="3" id="KW-1185">Reference proteome</keyword>
<protein>
    <submittedName>
        <fullName evidence="2">Uncharacterized protein</fullName>
    </submittedName>
</protein>
<evidence type="ECO:0000313" key="2">
    <source>
        <dbReference type="EMBL" id="KXH69651.1"/>
    </source>
</evidence>